<evidence type="ECO:0000256" key="8">
    <source>
        <dbReference type="ARBA" id="ARBA00047599"/>
    </source>
</evidence>
<evidence type="ECO:0000256" key="7">
    <source>
        <dbReference type="ARBA" id="ARBA00023027"/>
    </source>
</evidence>
<evidence type="ECO:0000313" key="12">
    <source>
        <dbReference type="Proteomes" id="UP000663929"/>
    </source>
</evidence>
<protein>
    <recommendedName>
        <fullName evidence="2">NADH:ubiquinone reductase (non-electrogenic)</fullName>
        <ecNumber evidence="2">1.6.5.9</ecNumber>
    </recommendedName>
</protein>
<keyword evidence="7" id="KW-0520">NAD</keyword>
<keyword evidence="5" id="KW-0809">Transit peptide</keyword>
<dbReference type="PANTHER" id="PTHR43706">
    <property type="entry name" value="NADH DEHYDROGENASE"/>
    <property type="match status" value="1"/>
</dbReference>
<accession>A0A8A4TEF3</accession>
<evidence type="ECO:0000256" key="6">
    <source>
        <dbReference type="ARBA" id="ARBA00023002"/>
    </source>
</evidence>
<comment type="catalytic activity">
    <reaction evidence="8">
        <text>a quinone + NADH + H(+) = a quinol + NAD(+)</text>
        <dbReference type="Rhea" id="RHEA:46160"/>
        <dbReference type="ChEBI" id="CHEBI:15378"/>
        <dbReference type="ChEBI" id="CHEBI:24646"/>
        <dbReference type="ChEBI" id="CHEBI:57540"/>
        <dbReference type="ChEBI" id="CHEBI:57945"/>
        <dbReference type="ChEBI" id="CHEBI:132124"/>
        <dbReference type="EC" id="1.6.5.9"/>
    </reaction>
</comment>
<sequence>MTDHIPHIVIIGGGFGGLYAAKQLKRVKARVTLVDKRNFHLFQPLLYQVATGGLSPGDIASPIRAVLKKYPHVSVLKDEVRGIEPDEKRLILKGGELSYDYLIVATGVRHHYFGNSHWGSHAPGLKTIEDALEMRRRILNAFEEAEKLDDPDLRAELKRFVIVGAGPTGVELAGALAELAHATMHRNFRNIDPSRVDIVLVEGTDRVLPPYPPDLSAKAQNALEKLGVKIMTKTFVTDIQDRNVRLKRADGSEETLRAATVLWAAGVKANRFGEALAAKTGAEADRSGRIAVQPDLSLPGYDHILVVGDLAQIIQPNGKQVPGVAPAAMQMGRYAASRVRDMIAGRPSKPFTYFDKGSLAVIGRNAAVADLNVLKLSGLPAWLIWAFIHIHFLIEFGNKMIVSTQWAWNYLTRKRGARLITGKFTPEEDGG</sequence>
<keyword evidence="12" id="KW-1185">Reference proteome</keyword>
<dbReference type="InterPro" id="IPR045024">
    <property type="entry name" value="NDH-2"/>
</dbReference>
<reference evidence="11" key="1">
    <citation type="submission" date="2021-03" db="EMBL/GenBank/DDBJ databases">
        <title>Acanthopleuribacteraceae sp. M133.</title>
        <authorList>
            <person name="Wang G."/>
        </authorList>
    </citation>
    <scope>NUCLEOTIDE SEQUENCE</scope>
    <source>
        <strain evidence="11">M133</strain>
    </source>
</reference>
<dbReference type="PANTHER" id="PTHR43706:SF47">
    <property type="entry name" value="EXTERNAL NADH-UBIQUINONE OXIDOREDUCTASE 1, MITOCHONDRIAL-RELATED"/>
    <property type="match status" value="1"/>
</dbReference>
<dbReference type="SUPFAM" id="SSF51905">
    <property type="entry name" value="FAD/NAD(P)-binding domain"/>
    <property type="match status" value="1"/>
</dbReference>
<evidence type="ECO:0000256" key="3">
    <source>
        <dbReference type="ARBA" id="ARBA00022630"/>
    </source>
</evidence>
<dbReference type="Gene3D" id="3.50.50.100">
    <property type="match status" value="1"/>
</dbReference>
<keyword evidence="4" id="KW-0274">FAD</keyword>
<evidence type="ECO:0000256" key="1">
    <source>
        <dbReference type="ARBA" id="ARBA00005272"/>
    </source>
</evidence>
<evidence type="ECO:0000259" key="10">
    <source>
        <dbReference type="Pfam" id="PF22366"/>
    </source>
</evidence>
<comment type="similarity">
    <text evidence="1">Belongs to the NADH dehydrogenase family.</text>
</comment>
<dbReference type="EMBL" id="CP071793">
    <property type="protein sequence ID" value="QTD48336.1"/>
    <property type="molecule type" value="Genomic_DNA"/>
</dbReference>
<dbReference type="PRINTS" id="PR00368">
    <property type="entry name" value="FADPNR"/>
</dbReference>
<evidence type="ECO:0000259" key="9">
    <source>
        <dbReference type="Pfam" id="PF07992"/>
    </source>
</evidence>
<evidence type="ECO:0000256" key="4">
    <source>
        <dbReference type="ARBA" id="ARBA00022827"/>
    </source>
</evidence>
<evidence type="ECO:0000256" key="5">
    <source>
        <dbReference type="ARBA" id="ARBA00022946"/>
    </source>
</evidence>
<dbReference type="Proteomes" id="UP000663929">
    <property type="component" value="Chromosome"/>
</dbReference>
<feature type="domain" description="FAD/NAD(P)-binding" evidence="9">
    <location>
        <begin position="7"/>
        <end position="332"/>
    </location>
</feature>
<evidence type="ECO:0000256" key="2">
    <source>
        <dbReference type="ARBA" id="ARBA00012637"/>
    </source>
</evidence>
<feature type="domain" description="External alternative NADH-ubiquinone oxidoreductase-like C-terminal" evidence="10">
    <location>
        <begin position="356"/>
        <end position="412"/>
    </location>
</feature>
<proteinExistence type="inferred from homology"/>
<dbReference type="Pfam" id="PF22366">
    <property type="entry name" value="NDH2_C"/>
    <property type="match status" value="1"/>
</dbReference>
<dbReference type="RefSeq" id="WP_237377990.1">
    <property type="nucleotide sequence ID" value="NZ_CP071793.1"/>
</dbReference>
<dbReference type="InterPro" id="IPR036188">
    <property type="entry name" value="FAD/NAD-bd_sf"/>
</dbReference>
<dbReference type="EC" id="1.6.5.9" evidence="2"/>
<dbReference type="Pfam" id="PF07992">
    <property type="entry name" value="Pyr_redox_2"/>
    <property type="match status" value="1"/>
</dbReference>
<dbReference type="PRINTS" id="PR00411">
    <property type="entry name" value="PNDRDTASEI"/>
</dbReference>
<dbReference type="AlphaFoldDB" id="A0A8A4TEF3"/>
<keyword evidence="3" id="KW-0285">Flavoprotein</keyword>
<gene>
    <name evidence="11" type="ORF">J3U87_22380</name>
</gene>
<dbReference type="InterPro" id="IPR054585">
    <property type="entry name" value="NDH2-like_C"/>
</dbReference>
<keyword evidence="6" id="KW-0560">Oxidoreductase</keyword>
<dbReference type="GO" id="GO:0050136">
    <property type="term" value="F:NADH dehydrogenase (quinone) (non-electrogenic) activity"/>
    <property type="evidence" value="ECO:0007669"/>
    <property type="project" value="UniProtKB-EC"/>
</dbReference>
<dbReference type="KEGG" id="scor:J3U87_22380"/>
<evidence type="ECO:0000313" key="11">
    <source>
        <dbReference type="EMBL" id="QTD48336.1"/>
    </source>
</evidence>
<name>A0A8A4TEF3_SULCO</name>
<organism evidence="11 12">
    <name type="scientific">Sulfidibacter corallicola</name>
    <dbReference type="NCBI Taxonomy" id="2818388"/>
    <lineage>
        <taxon>Bacteria</taxon>
        <taxon>Pseudomonadati</taxon>
        <taxon>Acidobacteriota</taxon>
        <taxon>Holophagae</taxon>
        <taxon>Acanthopleuribacterales</taxon>
        <taxon>Acanthopleuribacteraceae</taxon>
        <taxon>Sulfidibacter</taxon>
    </lineage>
</organism>
<dbReference type="InterPro" id="IPR023753">
    <property type="entry name" value="FAD/NAD-binding_dom"/>
</dbReference>